<feature type="transmembrane region" description="Helical" evidence="9">
    <location>
        <begin position="388"/>
        <end position="408"/>
    </location>
</feature>
<evidence type="ECO:0000256" key="1">
    <source>
        <dbReference type="ARBA" id="ARBA00004141"/>
    </source>
</evidence>
<name>A0A9P5Q8I0_9AGAR</name>
<keyword evidence="5 9" id="KW-1133">Transmembrane helix</keyword>
<feature type="transmembrane region" description="Helical" evidence="9">
    <location>
        <begin position="616"/>
        <end position="634"/>
    </location>
</feature>
<sequence length="828" mass="92897">MQTRYTLNPSLSHLVGFAAILLSLCLGLGRRMVFDWFDPLHCKSLISRGVWLDSEKKTWQPDGCMLHQYTPDSAAKCLQNRQIVFIGDSVTRRLFFQFAHLLDSSLPTAPKDDGAKHANHTLHATSGAAVSFYWDPFLNSTHTFNTISNGGVAQNVSSSQKPALLTLGGGLWNLRYSELSGGLPAWESNIENLIHSLSNDGPADNVIFLPVEEIITSKLSLERANTMHSSDIDAMNSDLYHRIYASANPHPLLVDSTRNLPIALPLVFNKMLDPSYTQDGIHFDDSVVKAQANILLNLHCNDKLPKRFPMDATCCRSYPLPGVLQAILVLVFIGLGGYQLWSSQPEDRSMSGWIQTVESHPLFVLGVAILLIFSADRTSLWLKEQKLFSPWTFGFLNLASLAAGGLSLKYSDKDMGFLNREQTDEWKGWMQVAILIYHYIGASKISGIYNPIRVLVASYLFMTGYGHATFYLKKADFGFLRVAQVLVRLNLLTVVLAYTMNTDYLSYYFAPLVSFVYLNIYVTLAIGSRFNDHTPILIGKIILSAALVTLFFHYAWPLELIFDLCSSVFGVQWSAKEWAFRVKLDLWIVYAGMFVALAVIRIQALHLPDSPRWPTAVRASIVASGLTMAWFFLFELGQESKYTYNFWHPYVSFLPVLAFVVLRNATPVLRSVNSQFFAFIGRCSLETFIIQYHLWLAADTKGVLLVLPGTKWRPINFIITTIMFVYLSNQVAHATGALVLTICPQKPKSTGLPTTNIPLEAPAPENRESSDAPRRWVDRLADGPGPSQRQPSTSKFELWQKPRVANYLTRLAVIGGVLWTLNLLWPKV</sequence>
<feature type="transmembrane region" description="Helical" evidence="9">
    <location>
        <begin position="715"/>
        <end position="740"/>
    </location>
</feature>
<feature type="region of interest" description="Disordered" evidence="8">
    <location>
        <begin position="751"/>
        <end position="795"/>
    </location>
</feature>
<comment type="caution">
    <text evidence="11">The sequence shown here is derived from an EMBL/GenBank/DDBJ whole genome shotgun (WGS) entry which is preliminary data.</text>
</comment>
<dbReference type="AlphaFoldDB" id="A0A9P5Q8I0"/>
<evidence type="ECO:0000256" key="2">
    <source>
        <dbReference type="ARBA" id="ARBA00010666"/>
    </source>
</evidence>
<feature type="transmembrane region" description="Helical" evidence="9">
    <location>
        <begin position="536"/>
        <end position="556"/>
    </location>
</feature>
<proteinExistence type="inferred from homology"/>
<evidence type="ECO:0000313" key="12">
    <source>
        <dbReference type="Proteomes" id="UP000772434"/>
    </source>
</evidence>
<feature type="transmembrane region" description="Helical" evidence="9">
    <location>
        <begin position="455"/>
        <end position="472"/>
    </location>
</feature>
<dbReference type="GO" id="GO:0005794">
    <property type="term" value="C:Golgi apparatus"/>
    <property type="evidence" value="ECO:0007669"/>
    <property type="project" value="UniProtKB-ARBA"/>
</dbReference>
<feature type="transmembrane region" description="Helical" evidence="9">
    <location>
        <begin position="322"/>
        <end position="341"/>
    </location>
</feature>
<keyword evidence="4 9" id="KW-0812">Transmembrane</keyword>
<dbReference type="GO" id="GO:0016740">
    <property type="term" value="F:transferase activity"/>
    <property type="evidence" value="ECO:0007669"/>
    <property type="project" value="UniProtKB-KW"/>
</dbReference>
<feature type="transmembrane region" description="Helical" evidence="9">
    <location>
        <begin position="646"/>
        <end position="664"/>
    </location>
</feature>
<evidence type="ECO:0000256" key="9">
    <source>
        <dbReference type="SAM" id="Phobius"/>
    </source>
</evidence>
<protein>
    <submittedName>
        <fullName evidence="11">Cas1p-domain-containing protein</fullName>
    </submittedName>
</protein>
<dbReference type="InterPro" id="IPR012419">
    <property type="entry name" value="Cas1_AcylTrans_dom"/>
</dbReference>
<dbReference type="EMBL" id="JADNRY010000007">
    <property type="protein sequence ID" value="KAF9076197.1"/>
    <property type="molecule type" value="Genomic_DNA"/>
</dbReference>
<feature type="compositionally biased region" description="Basic and acidic residues" evidence="8">
    <location>
        <begin position="765"/>
        <end position="781"/>
    </location>
</feature>
<feature type="transmembrane region" description="Helical" evidence="9">
    <location>
        <begin position="479"/>
        <end position="499"/>
    </location>
</feature>
<feature type="transmembrane region" description="Helical" evidence="9">
    <location>
        <begin position="505"/>
        <end position="524"/>
    </location>
</feature>
<evidence type="ECO:0000259" key="10">
    <source>
        <dbReference type="Pfam" id="PF07779"/>
    </source>
</evidence>
<evidence type="ECO:0000256" key="5">
    <source>
        <dbReference type="ARBA" id="ARBA00022989"/>
    </source>
</evidence>
<dbReference type="Gene3D" id="3.40.50.1110">
    <property type="entry name" value="SGNH hydrolase"/>
    <property type="match status" value="1"/>
</dbReference>
<dbReference type="GO" id="GO:0005975">
    <property type="term" value="P:carbohydrate metabolic process"/>
    <property type="evidence" value="ECO:0007669"/>
    <property type="project" value="UniProtKB-ARBA"/>
</dbReference>
<dbReference type="Pfam" id="PF07779">
    <property type="entry name" value="Cas1_AcylT"/>
    <property type="match status" value="1"/>
</dbReference>
<feature type="transmembrane region" description="Helical" evidence="9">
    <location>
        <begin position="586"/>
        <end position="604"/>
    </location>
</feature>
<dbReference type="PANTHER" id="PTHR13533">
    <property type="entry name" value="N-ACETYLNEURAMINATE 9-O-ACETYLTRANSFERASE"/>
    <property type="match status" value="1"/>
</dbReference>
<feature type="transmembrane region" description="Helical" evidence="9">
    <location>
        <begin position="362"/>
        <end position="382"/>
    </location>
</feature>
<dbReference type="Proteomes" id="UP000772434">
    <property type="component" value="Unassembled WGS sequence"/>
</dbReference>
<keyword evidence="12" id="KW-1185">Reference proteome</keyword>
<keyword evidence="7" id="KW-0325">Glycoprotein</keyword>
<keyword evidence="6 9" id="KW-0472">Membrane</keyword>
<organism evidence="11 12">
    <name type="scientific">Rhodocollybia butyracea</name>
    <dbReference type="NCBI Taxonomy" id="206335"/>
    <lineage>
        <taxon>Eukaryota</taxon>
        <taxon>Fungi</taxon>
        <taxon>Dikarya</taxon>
        <taxon>Basidiomycota</taxon>
        <taxon>Agaricomycotina</taxon>
        <taxon>Agaricomycetes</taxon>
        <taxon>Agaricomycetidae</taxon>
        <taxon>Agaricales</taxon>
        <taxon>Marasmiineae</taxon>
        <taxon>Omphalotaceae</taxon>
        <taxon>Rhodocollybia</taxon>
    </lineage>
</organism>
<evidence type="ECO:0000313" key="11">
    <source>
        <dbReference type="EMBL" id="KAF9076197.1"/>
    </source>
</evidence>
<feature type="transmembrane region" description="Helical" evidence="9">
    <location>
        <begin position="429"/>
        <end position="449"/>
    </location>
</feature>
<dbReference type="OrthoDB" id="1932925at2759"/>
<dbReference type="PANTHER" id="PTHR13533:SF1">
    <property type="entry name" value="N-ACETYLNEURAMINATE 9-O-ACETYLTRANSFERASE"/>
    <property type="match status" value="1"/>
</dbReference>
<keyword evidence="3" id="KW-0808">Transferase</keyword>
<evidence type="ECO:0000256" key="8">
    <source>
        <dbReference type="SAM" id="MobiDB-lite"/>
    </source>
</evidence>
<feature type="domain" description="Cas1p 10 TM acyl transferase" evidence="10">
    <location>
        <begin position="309"/>
        <end position="748"/>
    </location>
</feature>
<evidence type="ECO:0000256" key="7">
    <source>
        <dbReference type="ARBA" id="ARBA00023180"/>
    </source>
</evidence>
<evidence type="ECO:0000256" key="3">
    <source>
        <dbReference type="ARBA" id="ARBA00022679"/>
    </source>
</evidence>
<evidence type="ECO:0000256" key="4">
    <source>
        <dbReference type="ARBA" id="ARBA00022692"/>
    </source>
</evidence>
<feature type="transmembrane region" description="Helical" evidence="9">
    <location>
        <begin position="804"/>
        <end position="825"/>
    </location>
</feature>
<evidence type="ECO:0000256" key="6">
    <source>
        <dbReference type="ARBA" id="ARBA00023136"/>
    </source>
</evidence>
<accession>A0A9P5Q8I0</accession>
<comment type="similarity">
    <text evidence="2">Belongs to the PC-esterase family. CASD1 subfamily.</text>
</comment>
<dbReference type="InterPro" id="IPR036514">
    <property type="entry name" value="SGNH_hydro_sf"/>
</dbReference>
<reference evidence="11" key="1">
    <citation type="submission" date="2020-11" db="EMBL/GenBank/DDBJ databases">
        <authorList>
            <consortium name="DOE Joint Genome Institute"/>
            <person name="Ahrendt S."/>
            <person name="Riley R."/>
            <person name="Andreopoulos W."/>
            <person name="Labutti K."/>
            <person name="Pangilinan J."/>
            <person name="Ruiz-Duenas F.J."/>
            <person name="Barrasa J.M."/>
            <person name="Sanchez-Garcia M."/>
            <person name="Camarero S."/>
            <person name="Miyauchi S."/>
            <person name="Serrano A."/>
            <person name="Linde D."/>
            <person name="Babiker R."/>
            <person name="Drula E."/>
            <person name="Ayuso-Fernandez I."/>
            <person name="Pacheco R."/>
            <person name="Padilla G."/>
            <person name="Ferreira P."/>
            <person name="Barriuso J."/>
            <person name="Kellner H."/>
            <person name="Castanera R."/>
            <person name="Alfaro M."/>
            <person name="Ramirez L."/>
            <person name="Pisabarro A.G."/>
            <person name="Kuo A."/>
            <person name="Tritt A."/>
            <person name="Lipzen A."/>
            <person name="He G."/>
            <person name="Yan M."/>
            <person name="Ng V."/>
            <person name="Cullen D."/>
            <person name="Martin F."/>
            <person name="Rosso M.-N."/>
            <person name="Henrissat B."/>
            <person name="Hibbett D."/>
            <person name="Martinez A.T."/>
            <person name="Grigoriev I.V."/>
        </authorList>
    </citation>
    <scope>NUCLEOTIDE SEQUENCE</scope>
    <source>
        <strain evidence="11">AH 40177</strain>
    </source>
</reference>
<gene>
    <name evidence="11" type="ORF">BDP27DRAFT_1314049</name>
</gene>
<comment type="subcellular location">
    <subcellularLocation>
        <location evidence="1">Membrane</location>
        <topology evidence="1">Multi-pass membrane protein</topology>
    </subcellularLocation>
</comment>
<dbReference type="GO" id="GO:0016020">
    <property type="term" value="C:membrane"/>
    <property type="evidence" value="ECO:0007669"/>
    <property type="project" value="UniProtKB-SubCell"/>
</dbReference>